<accession>A0A3Q2ZRJ8</accession>
<dbReference type="SMART" id="SM00220">
    <property type="entry name" value="S_TKc"/>
    <property type="match status" value="1"/>
</dbReference>
<feature type="compositionally biased region" description="Basic residues" evidence="14">
    <location>
        <begin position="441"/>
        <end position="458"/>
    </location>
</feature>
<keyword evidence="17" id="KW-1185">Reference proteome</keyword>
<evidence type="ECO:0000256" key="6">
    <source>
        <dbReference type="ARBA" id="ARBA00022840"/>
    </source>
</evidence>
<dbReference type="PANTHER" id="PTHR24350">
    <property type="entry name" value="SERINE/THREONINE-PROTEIN KINASE IAL-RELATED"/>
    <property type="match status" value="1"/>
</dbReference>
<reference evidence="16" key="1">
    <citation type="submission" date="2025-08" db="UniProtKB">
        <authorList>
            <consortium name="Ensembl"/>
        </authorList>
    </citation>
    <scope>IDENTIFICATION</scope>
</reference>
<dbReference type="PROSITE" id="PS00108">
    <property type="entry name" value="PROTEIN_KINASE_ST"/>
    <property type="match status" value="1"/>
</dbReference>
<feature type="compositionally biased region" description="Basic and acidic residues" evidence="14">
    <location>
        <begin position="408"/>
        <end position="418"/>
    </location>
</feature>
<evidence type="ECO:0000256" key="7">
    <source>
        <dbReference type="ARBA" id="ARBA00047899"/>
    </source>
</evidence>
<evidence type="ECO:0000256" key="8">
    <source>
        <dbReference type="ARBA" id="ARBA00048679"/>
    </source>
</evidence>
<evidence type="ECO:0000256" key="9">
    <source>
        <dbReference type="PIRSR" id="PIRSR630616-1"/>
    </source>
</evidence>
<keyword evidence="5" id="KW-0418">Kinase</keyword>
<evidence type="ECO:0000313" key="17">
    <source>
        <dbReference type="Proteomes" id="UP000264800"/>
    </source>
</evidence>
<evidence type="ECO:0000259" key="15">
    <source>
        <dbReference type="PROSITE" id="PS50011"/>
    </source>
</evidence>
<dbReference type="OrthoDB" id="541276at2759"/>
<keyword evidence="2 13" id="KW-0723">Serine/threonine-protein kinase</keyword>
<feature type="active site" description="Proton acceptor" evidence="9">
    <location>
        <position position="154"/>
    </location>
</feature>
<dbReference type="GeneTree" id="ENSGT00940000159050"/>
<feature type="binding site" evidence="10 12">
    <location>
        <position position="61"/>
    </location>
    <ligand>
        <name>ATP</name>
        <dbReference type="ChEBI" id="CHEBI:30616"/>
    </ligand>
</feature>
<dbReference type="OMA" id="TQPIWAT"/>
<dbReference type="PROSITE" id="PS50011">
    <property type="entry name" value="PROTEIN_KINASE_DOM"/>
    <property type="match status" value="1"/>
</dbReference>
<dbReference type="GeneID" id="108250917"/>
<evidence type="ECO:0000256" key="1">
    <source>
        <dbReference type="ARBA" id="ARBA00012513"/>
    </source>
</evidence>
<evidence type="ECO:0000256" key="4">
    <source>
        <dbReference type="ARBA" id="ARBA00022741"/>
    </source>
</evidence>
<dbReference type="RefSeq" id="XP_017296509.1">
    <property type="nucleotide sequence ID" value="XM_017441020.3"/>
</dbReference>
<keyword evidence="6 10" id="KW-0067">ATP-binding</keyword>
<dbReference type="KEGG" id="kmr:108250917"/>
<keyword evidence="3" id="KW-0808">Transferase</keyword>
<dbReference type="InterPro" id="IPR000719">
    <property type="entry name" value="Prot_kinase_dom"/>
</dbReference>
<dbReference type="Pfam" id="PF00069">
    <property type="entry name" value="Pkinase"/>
    <property type="match status" value="1"/>
</dbReference>
<dbReference type="InterPro" id="IPR008271">
    <property type="entry name" value="Ser/Thr_kinase_AS"/>
</dbReference>
<evidence type="ECO:0000256" key="10">
    <source>
        <dbReference type="PIRSR" id="PIRSR630616-2"/>
    </source>
</evidence>
<dbReference type="CTD" id="65975"/>
<evidence type="ECO:0000256" key="14">
    <source>
        <dbReference type="SAM" id="MobiDB-lite"/>
    </source>
</evidence>
<feature type="compositionally biased region" description="Polar residues" evidence="14">
    <location>
        <begin position="426"/>
        <end position="436"/>
    </location>
</feature>
<dbReference type="STRING" id="37003.ENSKMAP00000005775"/>
<keyword evidence="4 10" id="KW-0547">Nucleotide-binding</keyword>
<feature type="compositionally biased region" description="Polar residues" evidence="14">
    <location>
        <begin position="345"/>
        <end position="374"/>
    </location>
</feature>
<comment type="catalytic activity">
    <reaction evidence="8">
        <text>L-seryl-[protein] + ATP = O-phospho-L-seryl-[protein] + ADP + H(+)</text>
        <dbReference type="Rhea" id="RHEA:17989"/>
        <dbReference type="Rhea" id="RHEA-COMP:9863"/>
        <dbReference type="Rhea" id="RHEA-COMP:11604"/>
        <dbReference type="ChEBI" id="CHEBI:15378"/>
        <dbReference type="ChEBI" id="CHEBI:29999"/>
        <dbReference type="ChEBI" id="CHEBI:30616"/>
        <dbReference type="ChEBI" id="CHEBI:83421"/>
        <dbReference type="ChEBI" id="CHEBI:456216"/>
        <dbReference type="EC" id="2.7.11.1"/>
    </reaction>
</comment>
<feature type="binding site" evidence="10">
    <location>
        <position position="179"/>
    </location>
    <ligand>
        <name>ATP</name>
        <dbReference type="ChEBI" id="CHEBI:30616"/>
    </ligand>
</feature>
<evidence type="ECO:0000256" key="2">
    <source>
        <dbReference type="ARBA" id="ARBA00022527"/>
    </source>
</evidence>
<reference evidence="16" key="2">
    <citation type="submission" date="2025-09" db="UniProtKB">
        <authorList>
            <consortium name="Ensembl"/>
        </authorList>
    </citation>
    <scope>IDENTIFICATION</scope>
</reference>
<dbReference type="InterPro" id="IPR011009">
    <property type="entry name" value="Kinase-like_dom_sf"/>
</dbReference>
<dbReference type="Gene3D" id="1.10.510.10">
    <property type="entry name" value="Transferase(Phosphotransferase) domain 1"/>
    <property type="match status" value="1"/>
</dbReference>
<evidence type="ECO:0000313" key="16">
    <source>
        <dbReference type="Ensembl" id="ENSKMAP00000005775.1"/>
    </source>
</evidence>
<dbReference type="FunFam" id="1.10.510.10:FF:000571">
    <property type="entry name" value="Maternal embryonic leucine zipper kinase"/>
    <property type="match status" value="1"/>
</dbReference>
<dbReference type="GO" id="GO:0004674">
    <property type="term" value="F:protein serine/threonine kinase activity"/>
    <property type="evidence" value="ECO:0007669"/>
    <property type="project" value="UniProtKB-KW"/>
</dbReference>
<sequence length="458" mass="51537">MNLVPAWSNAALVEREVPTIRLNNDADLKEIYEFGRKLGQGSYGAVYEATHIETQTKWAIKEVYKPAAGTSKVAMVENEIIVLRSVNHAHIIYLEAIYTSPLMIYLVTELCEGGDLKQLLQQKNVFTEDETRKIIFCLADAVAYLHKSGIIHRDLKLENILVKNCLDEDDGRFDIKVADFGMSVKTSGVGIENIQTEACGTLIYMAPEMMSGRGYSHWCDNWSIGVIMYMLLCGKPPFFSKTKERLLRKIMTKEVQFDQPIWENVSDAAKYLLTRLLKPNPAYRMPAPLLLENPWIQGDTRVPSGPSNALEMMHHYMEHKEKTVEESSLVSFEDTLEPFLALLTPSSKTNSSGAELSPEGDSSSCTPSTANRTSHVGGKHPVQLRAKQRRPQDKKDLRTGQKPTSDLSKAEEERHSSSSREGLSSANLQLLQSPVINQNNTKKKKKQKNHTTQKNVRK</sequence>
<dbReference type="EC" id="2.7.11.1" evidence="1"/>
<dbReference type="InterPro" id="IPR030616">
    <property type="entry name" value="Aur-like"/>
</dbReference>
<protein>
    <recommendedName>
        <fullName evidence="1">non-specific serine/threonine protein kinase</fullName>
        <ecNumber evidence="1">2.7.11.1</ecNumber>
    </recommendedName>
</protein>
<evidence type="ECO:0000256" key="13">
    <source>
        <dbReference type="RuleBase" id="RU000304"/>
    </source>
</evidence>
<dbReference type="Ensembl" id="ENSKMAT00000005875.1">
    <property type="protein sequence ID" value="ENSKMAP00000005775.1"/>
    <property type="gene ID" value="ENSKMAG00000004387.1"/>
</dbReference>
<comment type="similarity">
    <text evidence="13">Belongs to the protein kinase superfamily.</text>
</comment>
<evidence type="ECO:0000256" key="3">
    <source>
        <dbReference type="ARBA" id="ARBA00022679"/>
    </source>
</evidence>
<dbReference type="SUPFAM" id="SSF56112">
    <property type="entry name" value="Protein kinase-like (PK-like)"/>
    <property type="match status" value="1"/>
</dbReference>
<feature type="binding site" evidence="10">
    <location>
        <begin position="158"/>
        <end position="159"/>
    </location>
    <ligand>
        <name>ATP</name>
        <dbReference type="ChEBI" id="CHEBI:30616"/>
    </ligand>
</feature>
<comment type="catalytic activity">
    <reaction evidence="7">
        <text>L-threonyl-[protein] + ATP = O-phospho-L-threonyl-[protein] + ADP + H(+)</text>
        <dbReference type="Rhea" id="RHEA:46608"/>
        <dbReference type="Rhea" id="RHEA-COMP:11060"/>
        <dbReference type="Rhea" id="RHEA-COMP:11605"/>
        <dbReference type="ChEBI" id="CHEBI:15378"/>
        <dbReference type="ChEBI" id="CHEBI:30013"/>
        <dbReference type="ChEBI" id="CHEBI:30616"/>
        <dbReference type="ChEBI" id="CHEBI:61977"/>
        <dbReference type="ChEBI" id="CHEBI:456216"/>
        <dbReference type="EC" id="2.7.11.1"/>
    </reaction>
</comment>
<dbReference type="InterPro" id="IPR017441">
    <property type="entry name" value="Protein_kinase_ATP_BS"/>
</dbReference>
<dbReference type="PROSITE" id="PS00107">
    <property type="entry name" value="PROTEIN_KINASE_ATP"/>
    <property type="match status" value="1"/>
</dbReference>
<evidence type="ECO:0000256" key="11">
    <source>
        <dbReference type="PIRSR" id="PIRSR630616-3"/>
    </source>
</evidence>
<feature type="region of interest" description="Disordered" evidence="14">
    <location>
        <begin position="345"/>
        <end position="458"/>
    </location>
</feature>
<proteinExistence type="inferred from homology"/>
<dbReference type="Proteomes" id="UP000264800">
    <property type="component" value="Unplaced"/>
</dbReference>
<evidence type="ECO:0000256" key="5">
    <source>
        <dbReference type="ARBA" id="ARBA00022777"/>
    </source>
</evidence>
<evidence type="ECO:0000256" key="12">
    <source>
        <dbReference type="PROSITE-ProRule" id="PRU10141"/>
    </source>
</evidence>
<dbReference type="GO" id="GO:0005524">
    <property type="term" value="F:ATP binding"/>
    <property type="evidence" value="ECO:0007669"/>
    <property type="project" value="UniProtKB-UniRule"/>
</dbReference>
<feature type="domain" description="Protein kinase" evidence="15">
    <location>
        <begin position="32"/>
        <end position="296"/>
    </location>
</feature>
<feature type="cross-link" description="Glycyl lysine isopeptide (Lys-Gly) (interchain with G-Cter in SUMO2)" evidence="11">
    <location>
        <position position="156"/>
    </location>
</feature>
<feature type="compositionally biased region" description="Basic and acidic residues" evidence="14">
    <location>
        <begin position="390"/>
        <end position="399"/>
    </location>
</feature>
<name>A0A3Q2ZRJ8_KRYMA</name>
<organism evidence="16 17">
    <name type="scientific">Kryptolebias marmoratus</name>
    <name type="common">Mangrove killifish</name>
    <name type="synonym">Rivulus marmoratus</name>
    <dbReference type="NCBI Taxonomy" id="37003"/>
    <lineage>
        <taxon>Eukaryota</taxon>
        <taxon>Metazoa</taxon>
        <taxon>Chordata</taxon>
        <taxon>Craniata</taxon>
        <taxon>Vertebrata</taxon>
        <taxon>Euteleostomi</taxon>
        <taxon>Actinopterygii</taxon>
        <taxon>Neopterygii</taxon>
        <taxon>Teleostei</taxon>
        <taxon>Neoteleostei</taxon>
        <taxon>Acanthomorphata</taxon>
        <taxon>Ovalentaria</taxon>
        <taxon>Atherinomorphae</taxon>
        <taxon>Cyprinodontiformes</taxon>
        <taxon>Rivulidae</taxon>
        <taxon>Kryptolebias</taxon>
    </lineage>
</organism>
<dbReference type="AlphaFoldDB" id="A0A3Q2ZRJ8"/>